<dbReference type="GO" id="GO:0101031">
    <property type="term" value="C:protein folding chaperone complex"/>
    <property type="evidence" value="ECO:0007669"/>
    <property type="project" value="TreeGrafter"/>
</dbReference>
<dbReference type="PANTHER" id="PTHR46423:SF1">
    <property type="entry name" value="RNA POLYMERASE II-ASSOCIATED PROTEIN 3"/>
    <property type="match status" value="1"/>
</dbReference>
<evidence type="ECO:0000259" key="7">
    <source>
        <dbReference type="Pfam" id="PF13877"/>
    </source>
</evidence>
<dbReference type="Pfam" id="PF13877">
    <property type="entry name" value="RPAP3_C"/>
    <property type="match status" value="1"/>
</dbReference>
<dbReference type="InterPro" id="IPR051966">
    <property type="entry name" value="RPAP3"/>
</dbReference>
<dbReference type="InterPro" id="IPR019734">
    <property type="entry name" value="TPR_rpt"/>
</dbReference>
<dbReference type="PANTHER" id="PTHR46423">
    <property type="entry name" value="RNA POLYMERASE II-ASSOCIATED PROTEIN 3"/>
    <property type="match status" value="1"/>
</dbReference>
<dbReference type="SUPFAM" id="SSF48452">
    <property type="entry name" value="TPR-like"/>
    <property type="match status" value="1"/>
</dbReference>
<evidence type="ECO:0000256" key="3">
    <source>
        <dbReference type="ARBA" id="ARBA00038275"/>
    </source>
</evidence>
<evidence type="ECO:0000256" key="6">
    <source>
        <dbReference type="SAM" id="MobiDB-lite"/>
    </source>
</evidence>
<dbReference type="Gene3D" id="1.25.40.10">
    <property type="entry name" value="Tetratricopeptide repeat domain"/>
    <property type="match status" value="1"/>
</dbReference>
<feature type="repeat" description="TPR" evidence="5">
    <location>
        <begin position="147"/>
        <end position="180"/>
    </location>
</feature>
<proteinExistence type="inferred from homology"/>
<keyword evidence="1" id="KW-0677">Repeat</keyword>
<dbReference type="EMBL" id="CCYD01001640">
    <property type="protein sequence ID" value="CEG45719.1"/>
    <property type="molecule type" value="Genomic_DNA"/>
</dbReference>
<dbReference type="OrthoDB" id="2423701at2759"/>
<dbReference type="SMART" id="SM00028">
    <property type="entry name" value="TPR"/>
    <property type="match status" value="3"/>
</dbReference>
<protein>
    <recommendedName>
        <fullName evidence="4">RNA polymerase II-associated protein 3</fullName>
    </recommendedName>
</protein>
<comment type="similarity">
    <text evidence="3">Belongs to the RPAP3 family.</text>
</comment>
<feature type="compositionally biased region" description="Low complexity" evidence="6">
    <location>
        <begin position="303"/>
        <end position="321"/>
    </location>
</feature>
<evidence type="ECO:0000256" key="5">
    <source>
        <dbReference type="PROSITE-ProRule" id="PRU00339"/>
    </source>
</evidence>
<evidence type="ECO:0000256" key="2">
    <source>
        <dbReference type="ARBA" id="ARBA00022803"/>
    </source>
</evidence>
<feature type="repeat" description="TPR" evidence="5">
    <location>
        <begin position="215"/>
        <end position="248"/>
    </location>
</feature>
<evidence type="ECO:0000256" key="1">
    <source>
        <dbReference type="ARBA" id="ARBA00022737"/>
    </source>
</evidence>
<organism evidence="8 9">
    <name type="scientific">Plasmopara halstedii</name>
    <name type="common">Downy mildew of sunflower</name>
    <dbReference type="NCBI Taxonomy" id="4781"/>
    <lineage>
        <taxon>Eukaryota</taxon>
        <taxon>Sar</taxon>
        <taxon>Stramenopiles</taxon>
        <taxon>Oomycota</taxon>
        <taxon>Peronosporomycetes</taxon>
        <taxon>Peronosporales</taxon>
        <taxon>Peronosporaceae</taxon>
        <taxon>Plasmopara</taxon>
    </lineage>
</organism>
<reference evidence="9" key="1">
    <citation type="submission" date="2014-09" db="EMBL/GenBank/DDBJ databases">
        <authorList>
            <person name="Sharma Rahul"/>
            <person name="Thines Marco"/>
        </authorList>
    </citation>
    <scope>NUCLEOTIDE SEQUENCE [LARGE SCALE GENOMIC DNA]</scope>
</reference>
<dbReference type="AlphaFoldDB" id="A0A0P1AW29"/>
<feature type="compositionally biased region" description="Basic and acidic residues" evidence="6">
    <location>
        <begin position="288"/>
        <end position="302"/>
    </location>
</feature>
<dbReference type="PROSITE" id="PS50005">
    <property type="entry name" value="TPR"/>
    <property type="match status" value="2"/>
</dbReference>
<dbReference type="RefSeq" id="XP_024582088.1">
    <property type="nucleotide sequence ID" value="XM_024716495.1"/>
</dbReference>
<feature type="domain" description="RNA-polymerase II-associated protein 3-like C-terminal" evidence="7">
    <location>
        <begin position="340"/>
        <end position="448"/>
    </location>
</feature>
<dbReference type="InterPro" id="IPR011990">
    <property type="entry name" value="TPR-like_helical_dom_sf"/>
</dbReference>
<dbReference type="OMA" id="CVHMNTG"/>
<sequence>MKESSVPSVVEMQHQIRSNASRLQDYYSDLYAWEKRIGQEELARKKTSKTTSSSATALPPRSVNIISGNNRCKDVAADHMKAMDAHTHDKGYKRWEKFDVDAALKKADKEDNPQLCNESPIATQNLSCQVAATKKTPASLTASKTREELEREDGNLHYKQGDFVAAIKSYTRCLGYNPQNVVVLSNRAMAYLKNREYTNAEDDCTLALETDLTHVKSYMRRGTARNSLGKHRLALLDFQQAATLDPKSRQIQTQLQSTRELIRMAIKRSPKRTEFTIKVVNEKSGIEDKKDINSSVQERTEKSSLPSSQSPSPAISASSGSRSDDADKHLIFFPKFPKKAPATSYEFARVWKTLALRGDEEQKCRLLHLRADYLRIIDPPALSAVFKSGMESDVLCEIFHTLRHAILIQITNEAVSKESVMFALALASELTKVPRFNMIIMLLSSREKVDILWVINRLAVLIKNNYESRAQEVADLFQLYELS</sequence>
<accession>A0A0P1AW29</accession>
<name>A0A0P1AW29_PLAHL</name>
<evidence type="ECO:0000313" key="9">
    <source>
        <dbReference type="Proteomes" id="UP000054928"/>
    </source>
</evidence>
<dbReference type="GeneID" id="36397055"/>
<dbReference type="STRING" id="4781.A0A0P1AW29"/>
<dbReference type="Pfam" id="PF13181">
    <property type="entry name" value="TPR_8"/>
    <property type="match status" value="2"/>
</dbReference>
<dbReference type="InterPro" id="IPR025986">
    <property type="entry name" value="RPAP3-like_C"/>
</dbReference>
<evidence type="ECO:0000313" key="8">
    <source>
        <dbReference type="EMBL" id="CEG45719.1"/>
    </source>
</evidence>
<evidence type="ECO:0000256" key="4">
    <source>
        <dbReference type="ARBA" id="ARBA00040133"/>
    </source>
</evidence>
<keyword evidence="2 5" id="KW-0802">TPR repeat</keyword>
<dbReference type="Proteomes" id="UP000054928">
    <property type="component" value="Unassembled WGS sequence"/>
</dbReference>
<feature type="region of interest" description="Disordered" evidence="6">
    <location>
        <begin position="288"/>
        <end position="324"/>
    </location>
</feature>
<keyword evidence="9" id="KW-1185">Reference proteome</keyword>